<dbReference type="GO" id="GO:0004298">
    <property type="term" value="F:threonine-type endopeptidase activity"/>
    <property type="evidence" value="ECO:0007669"/>
    <property type="project" value="UniProtKB-UniRule"/>
</dbReference>
<dbReference type="RefSeq" id="WP_193721238.1">
    <property type="nucleotide sequence ID" value="NZ_JACSPN010000030.1"/>
</dbReference>
<dbReference type="PANTHER" id="PTHR32194:SF0">
    <property type="entry name" value="ATP-DEPENDENT PROTEASE SUBUNIT HSLV"/>
    <property type="match status" value="1"/>
</dbReference>
<dbReference type="InterPro" id="IPR001353">
    <property type="entry name" value="Proteasome_sua/b"/>
</dbReference>
<feature type="propeptide" id="PRO_5039772494" description="Removed in mature form; by autocatalysis" evidence="9">
    <location>
        <begin position="1"/>
        <end position="58"/>
    </location>
</feature>
<comment type="catalytic activity">
    <reaction evidence="1 9">
        <text>Cleavage of peptide bonds with very broad specificity.</text>
        <dbReference type="EC" id="3.4.25.1"/>
    </reaction>
</comment>
<dbReference type="GO" id="GO:0010498">
    <property type="term" value="P:proteasomal protein catabolic process"/>
    <property type="evidence" value="ECO:0007669"/>
    <property type="project" value="UniProtKB-UniRule"/>
</dbReference>
<keyword evidence="13" id="KW-1185">Reference proteome</keyword>
<comment type="subunit">
    <text evidence="9">The 20S proteasome core is composed of 14 alpha and 14 beta subunits that assemble into four stacked heptameric rings, resulting in a barrel-shaped structure. The two inner rings, each composed of seven catalytic beta subunits, are sandwiched by two outer rings, each composed of seven alpha subunits. The catalytic chamber with the active sites is on the inside of the barrel. Has a gated structure, the ends of the cylinder being occluded by the N-termini of the alpha-subunits. Is capped by the proteasome-associated ATPase, ARC.</text>
</comment>
<evidence type="ECO:0000256" key="10">
    <source>
        <dbReference type="NCBIfam" id="TIGR03690"/>
    </source>
</evidence>
<dbReference type="InterPro" id="IPR029055">
    <property type="entry name" value="Ntn_hydrolases_N"/>
</dbReference>
<evidence type="ECO:0000256" key="4">
    <source>
        <dbReference type="ARBA" id="ARBA00022698"/>
    </source>
</evidence>
<evidence type="ECO:0000256" key="7">
    <source>
        <dbReference type="ARBA" id="ARBA00022942"/>
    </source>
</evidence>
<dbReference type="GO" id="GO:0005737">
    <property type="term" value="C:cytoplasm"/>
    <property type="evidence" value="ECO:0007669"/>
    <property type="project" value="UniProtKB-SubCell"/>
</dbReference>
<organism evidence="12 13">
    <name type="scientific">Oerskovia douganii</name>
    <dbReference type="NCBI Taxonomy" id="2762210"/>
    <lineage>
        <taxon>Bacteria</taxon>
        <taxon>Bacillati</taxon>
        <taxon>Actinomycetota</taxon>
        <taxon>Actinomycetes</taxon>
        <taxon>Micrococcales</taxon>
        <taxon>Cellulomonadaceae</taxon>
        <taxon>Oerskovia</taxon>
    </lineage>
</organism>
<dbReference type="EMBL" id="JACSPN010000030">
    <property type="protein sequence ID" value="MBE7702028.1"/>
    <property type="molecule type" value="Genomic_DNA"/>
</dbReference>
<evidence type="ECO:0000256" key="1">
    <source>
        <dbReference type="ARBA" id="ARBA00001198"/>
    </source>
</evidence>
<dbReference type="AlphaFoldDB" id="A0A9D5UC85"/>
<dbReference type="CDD" id="cd01906">
    <property type="entry name" value="proteasome_protease_HslV"/>
    <property type="match status" value="1"/>
</dbReference>
<evidence type="ECO:0000256" key="5">
    <source>
        <dbReference type="ARBA" id="ARBA00022801"/>
    </source>
</evidence>
<evidence type="ECO:0000256" key="8">
    <source>
        <dbReference type="ARBA" id="ARBA00023145"/>
    </source>
</evidence>
<dbReference type="GO" id="GO:0019941">
    <property type="term" value="P:modification-dependent protein catabolic process"/>
    <property type="evidence" value="ECO:0007669"/>
    <property type="project" value="UniProtKB-UniRule"/>
</dbReference>
<feature type="compositionally biased region" description="Basic and acidic residues" evidence="11">
    <location>
        <begin position="315"/>
        <end position="324"/>
    </location>
</feature>
<dbReference type="Gene3D" id="3.60.20.10">
    <property type="entry name" value="Glutamine Phosphoribosylpyrophosphate, subunit 1, domain 1"/>
    <property type="match status" value="1"/>
</dbReference>
<keyword evidence="2 9" id="KW-0963">Cytoplasm</keyword>
<dbReference type="Proteomes" id="UP000822993">
    <property type="component" value="Unassembled WGS sequence"/>
</dbReference>
<evidence type="ECO:0000313" key="13">
    <source>
        <dbReference type="Proteomes" id="UP000822993"/>
    </source>
</evidence>
<comment type="activity regulation">
    <text evidence="9">The formation of the proteasomal ATPase ARC-20S proteasome complex, likely via the docking of the C-termini of ARC into the intersubunit pockets in the alpha-rings, may trigger opening of the gate for substrate entry. Interconversion between the open-gate and close-gate conformations leads to a dynamic regulation of the 20S proteasome proteolysis activity.</text>
</comment>
<dbReference type="NCBIfam" id="TIGR03690">
    <property type="entry name" value="20S_bact_beta"/>
    <property type="match status" value="1"/>
</dbReference>
<keyword evidence="5 9" id="KW-0378">Hydrolase</keyword>
<sequence length="324" mass="33719">MTMDFSGRLPHAFTTPGSSSFVEFLASHAPDLLPSARGAAAGASAGHGAGGAQLAPHATTIVALTFGTPGGPGDVGVVMAGDRRATMGSMIANREIEKVFPADEFSAVGIAGTAGIAVELVRLFQLELEHYEKIEGALLSLDGKANRLSTMIRQNLGLAMQGLAVVPLFAGYDLDSGVGRIFSYDVTGGRYEERDHHSVGSGSVFARGSLKKRWHPGLDAQGAVHVAVEALYDAADDDSATGGPDSVRQIWPVVATVTADGYHRVPDDDLATVAAQIVAARTEQADDNRAARGRPGRPGDRAVPADQTRAMGRTRPTEHGGDAQ</sequence>
<dbReference type="PANTHER" id="PTHR32194">
    <property type="entry name" value="METALLOPROTEASE TLDD"/>
    <property type="match status" value="1"/>
</dbReference>
<dbReference type="GO" id="GO:0019774">
    <property type="term" value="C:proteasome core complex, beta-subunit complex"/>
    <property type="evidence" value="ECO:0007669"/>
    <property type="project" value="UniProtKB-UniRule"/>
</dbReference>
<reference evidence="12 13" key="1">
    <citation type="submission" date="2020-08" db="EMBL/GenBank/DDBJ databases">
        <title>A Genomic Blueprint of the Chicken Gut Microbiome.</title>
        <authorList>
            <person name="Gilroy R."/>
            <person name="Ravi A."/>
            <person name="Getino M."/>
            <person name="Pursley I."/>
            <person name="Horton D.L."/>
            <person name="Alikhan N.-F."/>
            <person name="Baker D."/>
            <person name="Gharbi K."/>
            <person name="Hall N."/>
            <person name="Watson M."/>
            <person name="Adriaenssens E.M."/>
            <person name="Foster-Nyarko E."/>
            <person name="Jarju S."/>
            <person name="Secka A."/>
            <person name="Antonio M."/>
            <person name="Oren A."/>
            <person name="Chaudhuri R."/>
            <person name="La Ragione R.M."/>
            <person name="Hildebrand F."/>
            <person name="Pallen M.J."/>
        </authorList>
    </citation>
    <scope>NUCLEOTIDE SEQUENCE [LARGE SCALE GENOMIC DNA]</scope>
    <source>
        <strain evidence="12 13">Sa1BUA8</strain>
    </source>
</reference>
<dbReference type="InterPro" id="IPR023333">
    <property type="entry name" value="Proteasome_suB-type"/>
</dbReference>
<comment type="caution">
    <text evidence="12">The sequence shown here is derived from an EMBL/GenBank/DDBJ whole genome shotgun (WGS) entry which is preliminary data.</text>
</comment>
<feature type="region of interest" description="Disordered" evidence="11">
    <location>
        <begin position="282"/>
        <end position="324"/>
    </location>
</feature>
<dbReference type="SUPFAM" id="SSF56235">
    <property type="entry name" value="N-terminal nucleophile aminohydrolases (Ntn hydrolases)"/>
    <property type="match status" value="1"/>
</dbReference>
<comment type="function">
    <text evidence="9">Component of the proteasome core, a large protease complex with broad specificity involved in protein degradation.</text>
</comment>
<accession>A0A9D5UC85</accession>
<keyword evidence="8 9" id="KW-0865">Zymogen</keyword>
<evidence type="ECO:0000256" key="6">
    <source>
        <dbReference type="ARBA" id="ARBA00022813"/>
    </source>
</evidence>
<dbReference type="HAMAP" id="MF_02113_B">
    <property type="entry name" value="Proteasome_B_B"/>
    <property type="match status" value="1"/>
</dbReference>
<name>A0A9D5UC85_9CELL</name>
<dbReference type="EC" id="3.4.25.1" evidence="9 10"/>
<evidence type="ECO:0000313" key="12">
    <source>
        <dbReference type="EMBL" id="MBE7702028.1"/>
    </source>
</evidence>
<comment type="subcellular location">
    <subcellularLocation>
        <location evidence="9">Cytoplasm</location>
    </subcellularLocation>
</comment>
<feature type="active site" description="Nucleophile" evidence="9">
    <location>
        <position position="59"/>
    </location>
</feature>
<dbReference type="Pfam" id="PF00227">
    <property type="entry name" value="Proteasome"/>
    <property type="match status" value="1"/>
</dbReference>
<feature type="chain" id="PRO_5039772493" description="Proteasome subunit beta" evidence="9">
    <location>
        <begin position="59"/>
        <end position="324"/>
    </location>
</feature>
<dbReference type="InterPro" id="IPR022483">
    <property type="entry name" value="PSB_actinobac"/>
</dbReference>
<keyword evidence="3 9" id="KW-0645">Protease</keyword>
<keyword evidence="4 9" id="KW-0888">Threonine protease</keyword>
<gene>
    <name evidence="9 12" type="primary">prcB</name>
    <name evidence="12" type="ORF">H9623_17180</name>
</gene>
<keyword evidence="6 9" id="KW-0068">Autocatalytic cleavage</keyword>
<proteinExistence type="inferred from homology"/>
<protein>
    <recommendedName>
        <fullName evidence="9 10">Proteasome subunit beta</fullName>
        <ecNumber evidence="9 10">3.4.25.1</ecNumber>
    </recommendedName>
    <alternativeName>
        <fullName evidence="9">20S proteasome beta subunit</fullName>
    </alternativeName>
    <alternativeName>
        <fullName evidence="9">Proteasome core protein PrcB</fullName>
    </alternativeName>
</protein>
<dbReference type="PROSITE" id="PS51476">
    <property type="entry name" value="PROTEASOME_BETA_2"/>
    <property type="match status" value="1"/>
</dbReference>
<comment type="similarity">
    <text evidence="9">Belongs to the peptidase T1B family.</text>
</comment>
<keyword evidence="7 9" id="KW-0647">Proteasome</keyword>
<evidence type="ECO:0000256" key="3">
    <source>
        <dbReference type="ARBA" id="ARBA00022670"/>
    </source>
</evidence>
<evidence type="ECO:0000256" key="9">
    <source>
        <dbReference type="HAMAP-Rule" id="MF_02113"/>
    </source>
</evidence>
<comment type="pathway">
    <text evidence="9">Protein degradation; proteasomal Pup-dependent pathway.</text>
</comment>
<evidence type="ECO:0000256" key="11">
    <source>
        <dbReference type="SAM" id="MobiDB-lite"/>
    </source>
</evidence>
<evidence type="ECO:0000256" key="2">
    <source>
        <dbReference type="ARBA" id="ARBA00022490"/>
    </source>
</evidence>